<feature type="binding site" evidence="5">
    <location>
        <position position="157"/>
    </location>
    <ligand>
        <name>xanthine</name>
        <dbReference type="ChEBI" id="CHEBI:17712"/>
    </ligand>
</feature>
<comment type="caution">
    <text evidence="8">The sequence shown here is derived from an EMBL/GenBank/DDBJ whole genome shotgun (WGS) entry which is preliminary data.</text>
</comment>
<protein>
    <recommendedName>
        <fullName evidence="5 6">Xanthine phosphoribosyltransferase</fullName>
        <shortName evidence="5">XPRTase</shortName>
        <ecNumber evidence="5 6">2.4.2.22</ecNumber>
    </recommendedName>
</protein>
<evidence type="ECO:0000256" key="5">
    <source>
        <dbReference type="HAMAP-Rule" id="MF_01184"/>
    </source>
</evidence>
<organism evidence="8 9">
    <name type="scientific">Andreesenia angusta</name>
    <dbReference type="NCBI Taxonomy" id="39480"/>
    <lineage>
        <taxon>Bacteria</taxon>
        <taxon>Bacillati</taxon>
        <taxon>Bacillota</taxon>
        <taxon>Tissierellia</taxon>
        <taxon>Tissierellales</taxon>
        <taxon>Gottschalkiaceae</taxon>
        <taxon>Andreesenia</taxon>
    </lineage>
</organism>
<dbReference type="STRING" id="39480.EUAN_19060"/>
<dbReference type="OrthoDB" id="9790678at2"/>
<comment type="catalytic activity">
    <reaction evidence="5">
        <text>XMP + diphosphate = xanthine + 5-phospho-alpha-D-ribose 1-diphosphate</text>
        <dbReference type="Rhea" id="RHEA:10800"/>
        <dbReference type="ChEBI" id="CHEBI:17712"/>
        <dbReference type="ChEBI" id="CHEBI:33019"/>
        <dbReference type="ChEBI" id="CHEBI:57464"/>
        <dbReference type="ChEBI" id="CHEBI:58017"/>
        <dbReference type="EC" id="2.4.2.22"/>
    </reaction>
</comment>
<dbReference type="GO" id="GO:0032265">
    <property type="term" value="P:XMP salvage"/>
    <property type="evidence" value="ECO:0007669"/>
    <property type="project" value="UniProtKB-UniRule"/>
</dbReference>
<dbReference type="InterPro" id="IPR029057">
    <property type="entry name" value="PRTase-like"/>
</dbReference>
<comment type="subunit">
    <text evidence="5">Homodimer.</text>
</comment>
<comment type="subcellular location">
    <subcellularLocation>
        <location evidence="5">Cytoplasm</location>
    </subcellularLocation>
</comment>
<dbReference type="PANTHER" id="PTHR43864">
    <property type="entry name" value="HYPOXANTHINE/GUANINE PHOSPHORIBOSYLTRANSFERASE"/>
    <property type="match status" value="1"/>
</dbReference>
<name>A0A1S1V6H6_9FIRM</name>
<keyword evidence="1 5" id="KW-0963">Cytoplasm</keyword>
<dbReference type="RefSeq" id="WP_071063992.1">
    <property type="nucleotide sequence ID" value="NZ_MKIE01000008.1"/>
</dbReference>
<dbReference type="Gene3D" id="3.40.50.2020">
    <property type="match status" value="1"/>
</dbReference>
<keyword evidence="3 5" id="KW-0808">Transferase</keyword>
<dbReference type="Proteomes" id="UP000180254">
    <property type="component" value="Unassembled WGS sequence"/>
</dbReference>
<gene>
    <name evidence="5 8" type="primary">xpt</name>
    <name evidence="8" type="ORF">EUAN_19060</name>
</gene>
<dbReference type="GO" id="GO:0005737">
    <property type="term" value="C:cytoplasm"/>
    <property type="evidence" value="ECO:0007669"/>
    <property type="project" value="UniProtKB-SubCell"/>
</dbReference>
<dbReference type="InterPro" id="IPR000836">
    <property type="entry name" value="PRTase_dom"/>
</dbReference>
<evidence type="ECO:0000256" key="2">
    <source>
        <dbReference type="ARBA" id="ARBA00022676"/>
    </source>
</evidence>
<dbReference type="CDD" id="cd06223">
    <property type="entry name" value="PRTases_typeI"/>
    <property type="match status" value="1"/>
</dbReference>
<evidence type="ECO:0000313" key="8">
    <source>
        <dbReference type="EMBL" id="OHW61727.1"/>
    </source>
</evidence>
<feature type="binding site" evidence="5">
    <location>
        <position position="27"/>
    </location>
    <ligand>
        <name>xanthine</name>
        <dbReference type="ChEBI" id="CHEBI:17712"/>
    </ligand>
</feature>
<dbReference type="AlphaFoldDB" id="A0A1S1V6H6"/>
<comment type="similarity">
    <text evidence="5">Belongs to the purine/pyrimidine phosphoribosyltransferase family. Xpt subfamily.</text>
</comment>
<dbReference type="Pfam" id="PF00156">
    <property type="entry name" value="Pribosyltran"/>
    <property type="match status" value="1"/>
</dbReference>
<keyword evidence="9" id="KW-1185">Reference proteome</keyword>
<dbReference type="PANTHER" id="PTHR43864:SF1">
    <property type="entry name" value="XANTHINE PHOSPHORIBOSYLTRANSFERASE"/>
    <property type="match status" value="1"/>
</dbReference>
<dbReference type="GO" id="GO:0006166">
    <property type="term" value="P:purine ribonucleoside salvage"/>
    <property type="evidence" value="ECO:0007669"/>
    <property type="project" value="UniProtKB-KW"/>
</dbReference>
<dbReference type="NCBIfam" id="TIGR01744">
    <property type="entry name" value="XPRTase"/>
    <property type="match status" value="1"/>
</dbReference>
<feature type="binding site" evidence="5">
    <location>
        <position position="20"/>
    </location>
    <ligand>
        <name>xanthine</name>
        <dbReference type="ChEBI" id="CHEBI:17712"/>
    </ligand>
</feature>
<feature type="binding site" evidence="5">
    <location>
        <begin position="129"/>
        <end position="133"/>
    </location>
    <ligand>
        <name>5-phospho-alpha-D-ribose 1-diphosphate</name>
        <dbReference type="ChEBI" id="CHEBI:58017"/>
    </ligand>
</feature>
<dbReference type="GO" id="GO:0000310">
    <property type="term" value="F:xanthine phosphoribosyltransferase activity"/>
    <property type="evidence" value="ECO:0007669"/>
    <property type="project" value="UniProtKB-UniRule"/>
</dbReference>
<dbReference type="EMBL" id="MKIE01000008">
    <property type="protein sequence ID" value="OHW61727.1"/>
    <property type="molecule type" value="Genomic_DNA"/>
</dbReference>
<dbReference type="InterPro" id="IPR050118">
    <property type="entry name" value="Pur/Pyrimidine_PRTase"/>
</dbReference>
<proteinExistence type="inferred from homology"/>
<reference evidence="8 9" key="1">
    <citation type="submission" date="2016-09" db="EMBL/GenBank/DDBJ databases">
        <title>Genome sequence of Eubacterium angustum.</title>
        <authorList>
            <person name="Poehlein A."/>
            <person name="Daniel R."/>
        </authorList>
    </citation>
    <scope>NUCLEOTIDE SEQUENCE [LARGE SCALE GENOMIC DNA]</scope>
    <source>
        <strain evidence="8 9">DSM 1989</strain>
    </source>
</reference>
<sequence>MKLLEEKIRSEGRISEGGVLKVDSFLNHQLDVEFLNEMGKEFKRLFSDVEITKILTIEASGIAIASIAAQYFGNVPVVFAKKTESKNLDADTYDSDVFSFTKGKTYKIKVSKKYMNKGDKVLILDDFLANGFATLGMIDIVKKAEAEVAGVGIVIEKSFQSGGKILRELGVNLHSLARIEFDEKNQIIFNEND</sequence>
<comment type="function">
    <text evidence="5">Converts the preformed base xanthine, a product of nucleic acid breakdown, to xanthosine 5'-monophosphate (XMP), so it can be reused for RNA or DNA synthesis.</text>
</comment>
<evidence type="ECO:0000256" key="1">
    <source>
        <dbReference type="ARBA" id="ARBA00022490"/>
    </source>
</evidence>
<evidence type="ECO:0000256" key="6">
    <source>
        <dbReference type="NCBIfam" id="TIGR01744"/>
    </source>
</evidence>
<evidence type="ECO:0000256" key="4">
    <source>
        <dbReference type="ARBA" id="ARBA00022726"/>
    </source>
</evidence>
<comment type="pathway">
    <text evidence="5">Purine metabolism; XMP biosynthesis via salvage pathway; XMP from xanthine: step 1/1.</text>
</comment>
<feature type="domain" description="Phosphoribosyltransferase" evidence="7">
    <location>
        <begin position="49"/>
        <end position="157"/>
    </location>
</feature>
<dbReference type="UniPathway" id="UPA00602">
    <property type="reaction ID" value="UER00658"/>
</dbReference>
<dbReference type="NCBIfam" id="NF006671">
    <property type="entry name" value="PRK09219.1"/>
    <property type="match status" value="1"/>
</dbReference>
<keyword evidence="4 5" id="KW-0660">Purine salvage</keyword>
<dbReference type="InterPro" id="IPR010079">
    <property type="entry name" value="Xanthine_PRibTrfase"/>
</dbReference>
<keyword evidence="2 5" id="KW-0328">Glycosyltransferase</keyword>
<accession>A0A1S1V6H6</accession>
<dbReference type="GO" id="GO:0046110">
    <property type="term" value="P:xanthine metabolic process"/>
    <property type="evidence" value="ECO:0007669"/>
    <property type="project" value="UniProtKB-UniRule"/>
</dbReference>
<evidence type="ECO:0000259" key="7">
    <source>
        <dbReference type="Pfam" id="PF00156"/>
    </source>
</evidence>
<evidence type="ECO:0000313" key="9">
    <source>
        <dbReference type="Proteomes" id="UP000180254"/>
    </source>
</evidence>
<dbReference type="EC" id="2.4.2.22" evidence="5 6"/>
<evidence type="ECO:0000256" key="3">
    <source>
        <dbReference type="ARBA" id="ARBA00022679"/>
    </source>
</evidence>
<dbReference type="SUPFAM" id="SSF53271">
    <property type="entry name" value="PRTase-like"/>
    <property type="match status" value="1"/>
</dbReference>
<dbReference type="HAMAP" id="MF_01184">
    <property type="entry name" value="XPRTase"/>
    <property type="match status" value="1"/>
</dbReference>